<dbReference type="RefSeq" id="WP_099090908.1">
    <property type="nucleotide sequence ID" value="NZ_CP093217.1"/>
</dbReference>
<reference evidence="3" key="2">
    <citation type="submission" date="2017-10" db="EMBL/GenBank/DDBJ databases">
        <title>Staphylococcus edaphicus sp. nov., isolated in Antarctica, harbouring mecC gene and genomic islands essential in adaptation to extreme environment.</title>
        <authorList>
            <person name="Pantucek R."/>
            <person name="Sedlacek I."/>
            <person name="Indrakova A."/>
            <person name="Vrbovska V."/>
            <person name="Maslanova I."/>
            <person name="Kovarovic V."/>
            <person name="Svec P."/>
            <person name="Kralova S."/>
            <person name="Kristofova L."/>
            <person name="Keklakova J."/>
            <person name="Petras P."/>
            <person name="Doskar J."/>
        </authorList>
    </citation>
    <scope>NUCLEOTIDE SEQUENCE [LARGE SCALE GENOMIC DNA]</scope>
    <source>
        <strain evidence="3">CCM 5085</strain>
    </source>
</reference>
<evidence type="ECO:0000313" key="2">
    <source>
        <dbReference type="EMBL" id="UQW81373.1"/>
    </source>
</evidence>
<dbReference type="AlphaFoldDB" id="A0A2C6WNL9"/>
<gene>
    <name evidence="1" type="ORF">BTJ66_10510</name>
    <name evidence="2" type="ORF">MNY58_12560</name>
</gene>
<dbReference type="OrthoDB" id="2394136at2"/>
<accession>A0A2C6WNL9</accession>
<name>A0A2C6WNL9_9STAP</name>
<dbReference type="EMBL" id="CP093217">
    <property type="protein sequence ID" value="UQW81373.1"/>
    <property type="molecule type" value="Genomic_DNA"/>
</dbReference>
<reference evidence="1" key="1">
    <citation type="journal article" date="2017" name="Appl. Environ. Microbiol.">
        <title>Staphylococcus edaphicus sp. nov., isolated in Antarctica, harbours mecC gene and genomic islands with suspected role in adaptation to extreme environment.</title>
        <authorList>
            <person name="Pantucek R."/>
            <person name="Sedlacek I."/>
            <person name="Indrakova A."/>
            <person name="Vrbovska V."/>
            <person name="Maslanova I."/>
            <person name="Kovarovic V."/>
            <person name="Svec P."/>
            <person name="Kralova S."/>
            <person name="Kristofova L."/>
            <person name="Keklakova J."/>
            <person name="Petras P."/>
            <person name="Doskar J."/>
        </authorList>
    </citation>
    <scope>NUCLEOTIDE SEQUENCE</scope>
    <source>
        <strain evidence="1">CCM 8730</strain>
    </source>
</reference>
<evidence type="ECO:0000313" key="4">
    <source>
        <dbReference type="Proteomes" id="UP001056588"/>
    </source>
</evidence>
<dbReference type="Proteomes" id="UP001056588">
    <property type="component" value="Chromosome"/>
</dbReference>
<protein>
    <submittedName>
        <fullName evidence="1">Uncharacterized protein</fullName>
    </submittedName>
</protein>
<dbReference type="EMBL" id="MRZN01000018">
    <property type="protein sequence ID" value="PHK49047.1"/>
    <property type="molecule type" value="Genomic_DNA"/>
</dbReference>
<dbReference type="Proteomes" id="UP000223828">
    <property type="component" value="Unassembled WGS sequence"/>
</dbReference>
<evidence type="ECO:0000313" key="3">
    <source>
        <dbReference type="Proteomes" id="UP000223828"/>
    </source>
</evidence>
<organism evidence="1 3">
    <name type="scientific">Staphylococcus edaphicus</name>
    <dbReference type="NCBI Taxonomy" id="1955013"/>
    <lineage>
        <taxon>Bacteria</taxon>
        <taxon>Bacillati</taxon>
        <taxon>Bacillota</taxon>
        <taxon>Bacilli</taxon>
        <taxon>Bacillales</taxon>
        <taxon>Staphylococcaceae</taxon>
        <taxon>Staphylococcus</taxon>
    </lineage>
</organism>
<proteinExistence type="predicted"/>
<reference evidence="2" key="4">
    <citation type="submission" date="2022-03" db="EMBL/GenBank/DDBJ databases">
        <title>Complete Genome Sequence of Staphylococcus edaphicus strain CCM 8731.</title>
        <authorList>
            <person name="Rimmer C.O."/>
            <person name="Thomas J.C."/>
        </authorList>
    </citation>
    <scope>NUCLEOTIDE SEQUENCE</scope>
    <source>
        <strain evidence="2">CCM 8731</strain>
    </source>
</reference>
<evidence type="ECO:0000313" key="1">
    <source>
        <dbReference type="EMBL" id="PHK49047.1"/>
    </source>
</evidence>
<sequence>MFENKDDIRLLYQAVSELAEIVGHHPYNTKSISLLCLDLGITLDEYEKVFMAFSRLSNNKNTDAMHIEEFKAILIENVAKYDELTDSQALRFIEGYARNYIPELLPYAEKLYLDLRV</sequence>
<reference evidence="1" key="3">
    <citation type="submission" date="2017-10" db="EMBL/GenBank/DDBJ databases">
        <authorList>
            <person name="Vrbovska V."/>
            <person name="Kovarovic V."/>
            <person name="Indrakova A."/>
        </authorList>
    </citation>
    <scope>NUCLEOTIDE SEQUENCE</scope>
    <source>
        <strain evidence="1">CCM 8730</strain>
    </source>
</reference>
<keyword evidence="4" id="KW-1185">Reference proteome</keyword>